<dbReference type="InterPro" id="IPR013324">
    <property type="entry name" value="RNA_pol_sigma_r3/r4-like"/>
</dbReference>
<keyword evidence="4" id="KW-0238">DNA-binding</keyword>
<keyword evidence="2" id="KW-0805">Transcription regulation</keyword>
<proteinExistence type="inferred from homology"/>
<sequence>MSDTLANGIRRVAVRLVPDAASDGELLSRYLAHRDEGAFAALVRRHAAMVFGTCRRVLGSAADADDAFQAAFLVLVRKGHALTDRACVGNFLYGVAFHTALKAKAMAVKRRSKEEGARPPDVEPERSELLAALDEELARLSEKYRGPVVLCELEGRSRRDVAAALGVPEGTLSSRLAAAHRLLAKRLRSRGFAGPPVATLLAAQSAAASAVPADAVVRAVLGPTPGVSQLALEVTKMLLVHKIGFGAGALVVLLAGLAAASPARLAAEAKPMAAPGPGFGAAPEPARAPERRTSYGRRDGATGARHRRRASGARRRGGTGRGQGPQTGQRVVNETHAHR</sequence>
<dbReference type="InterPro" id="IPR013249">
    <property type="entry name" value="RNA_pol_sigma70_r4_t2"/>
</dbReference>
<evidence type="ECO:0000256" key="4">
    <source>
        <dbReference type="ARBA" id="ARBA00023125"/>
    </source>
</evidence>
<dbReference type="AlphaFoldDB" id="A0A6M5YZ73"/>
<evidence type="ECO:0000313" key="10">
    <source>
        <dbReference type="Proteomes" id="UP000503447"/>
    </source>
</evidence>
<dbReference type="PANTHER" id="PTHR43133">
    <property type="entry name" value="RNA POLYMERASE ECF-TYPE SIGMA FACTO"/>
    <property type="match status" value="1"/>
</dbReference>
<evidence type="ECO:0000256" key="3">
    <source>
        <dbReference type="ARBA" id="ARBA00023082"/>
    </source>
</evidence>
<dbReference type="SUPFAM" id="SSF88946">
    <property type="entry name" value="Sigma2 domain of RNA polymerase sigma factors"/>
    <property type="match status" value="1"/>
</dbReference>
<evidence type="ECO:0000256" key="6">
    <source>
        <dbReference type="SAM" id="MobiDB-lite"/>
    </source>
</evidence>
<dbReference type="InterPro" id="IPR007627">
    <property type="entry name" value="RNA_pol_sigma70_r2"/>
</dbReference>
<dbReference type="Pfam" id="PF04542">
    <property type="entry name" value="Sigma70_r2"/>
    <property type="match status" value="1"/>
</dbReference>
<feature type="domain" description="RNA polymerase sigma factor 70 region 4 type 2" evidence="8">
    <location>
        <begin position="131"/>
        <end position="179"/>
    </location>
</feature>
<dbReference type="EMBL" id="CP053452">
    <property type="protein sequence ID" value="QJW98756.1"/>
    <property type="molecule type" value="Genomic_DNA"/>
</dbReference>
<dbReference type="GO" id="GO:0006352">
    <property type="term" value="P:DNA-templated transcription initiation"/>
    <property type="evidence" value="ECO:0007669"/>
    <property type="project" value="InterPro"/>
</dbReference>
<name>A0A6M5YZ73_9BACT</name>
<dbReference type="RefSeq" id="WP_171473861.1">
    <property type="nucleotide sequence ID" value="NZ_CP053452.2"/>
</dbReference>
<dbReference type="Proteomes" id="UP000503447">
    <property type="component" value="Chromosome"/>
</dbReference>
<organism evidence="9 10">
    <name type="scientific">Frigoriglobus tundricola</name>
    <dbReference type="NCBI Taxonomy" id="2774151"/>
    <lineage>
        <taxon>Bacteria</taxon>
        <taxon>Pseudomonadati</taxon>
        <taxon>Planctomycetota</taxon>
        <taxon>Planctomycetia</taxon>
        <taxon>Gemmatales</taxon>
        <taxon>Gemmataceae</taxon>
        <taxon>Frigoriglobus</taxon>
    </lineage>
</organism>
<evidence type="ECO:0000256" key="5">
    <source>
        <dbReference type="ARBA" id="ARBA00023163"/>
    </source>
</evidence>
<comment type="similarity">
    <text evidence="1">Belongs to the sigma-70 factor family. ECF subfamily.</text>
</comment>
<dbReference type="InterPro" id="IPR013325">
    <property type="entry name" value="RNA_pol_sigma_r2"/>
</dbReference>
<feature type="domain" description="RNA polymerase sigma-70 region 2" evidence="7">
    <location>
        <begin position="42"/>
        <end position="102"/>
    </location>
</feature>
<dbReference type="NCBIfam" id="TIGR02937">
    <property type="entry name" value="sigma70-ECF"/>
    <property type="match status" value="1"/>
</dbReference>
<protein>
    <submittedName>
        <fullName evidence="9">Uncharacterized protein</fullName>
    </submittedName>
</protein>
<dbReference type="Gene3D" id="1.10.10.10">
    <property type="entry name" value="Winged helix-like DNA-binding domain superfamily/Winged helix DNA-binding domain"/>
    <property type="match status" value="1"/>
</dbReference>
<feature type="compositionally biased region" description="Low complexity" evidence="6">
    <location>
        <begin position="275"/>
        <end position="285"/>
    </location>
</feature>
<evidence type="ECO:0000259" key="8">
    <source>
        <dbReference type="Pfam" id="PF08281"/>
    </source>
</evidence>
<feature type="region of interest" description="Disordered" evidence="6">
    <location>
        <begin position="275"/>
        <end position="339"/>
    </location>
</feature>
<dbReference type="InterPro" id="IPR014284">
    <property type="entry name" value="RNA_pol_sigma-70_dom"/>
</dbReference>
<feature type="compositionally biased region" description="Basic residues" evidence="6">
    <location>
        <begin position="304"/>
        <end position="318"/>
    </location>
</feature>
<keyword evidence="5" id="KW-0804">Transcription</keyword>
<dbReference type="GO" id="GO:0016987">
    <property type="term" value="F:sigma factor activity"/>
    <property type="evidence" value="ECO:0007669"/>
    <property type="project" value="UniProtKB-KW"/>
</dbReference>
<accession>A0A6M5YZ73</accession>
<evidence type="ECO:0000259" key="7">
    <source>
        <dbReference type="Pfam" id="PF04542"/>
    </source>
</evidence>
<reference evidence="10" key="1">
    <citation type="submission" date="2020-05" db="EMBL/GenBank/DDBJ databases">
        <title>Frigoriglobus tundricola gen. nov., sp. nov., a psychrotolerant cellulolytic planctomycete of the family Gemmataceae with two divergent copies of 16S rRNA gene.</title>
        <authorList>
            <person name="Kulichevskaya I.S."/>
            <person name="Ivanova A.A."/>
            <person name="Naumoff D.G."/>
            <person name="Beletsky A.V."/>
            <person name="Rijpstra W.I.C."/>
            <person name="Sinninghe Damste J.S."/>
            <person name="Mardanov A.V."/>
            <person name="Ravin N.V."/>
            <person name="Dedysh S.N."/>
        </authorList>
    </citation>
    <scope>NUCLEOTIDE SEQUENCE [LARGE SCALE GENOMIC DNA]</scope>
    <source>
        <strain evidence="10">PL17</strain>
    </source>
</reference>
<dbReference type="PANTHER" id="PTHR43133:SF8">
    <property type="entry name" value="RNA POLYMERASE SIGMA FACTOR HI_1459-RELATED"/>
    <property type="match status" value="1"/>
</dbReference>
<dbReference type="GO" id="GO:0003677">
    <property type="term" value="F:DNA binding"/>
    <property type="evidence" value="ECO:0007669"/>
    <property type="project" value="UniProtKB-KW"/>
</dbReference>
<dbReference type="InterPro" id="IPR036388">
    <property type="entry name" value="WH-like_DNA-bd_sf"/>
</dbReference>
<keyword evidence="3" id="KW-0731">Sigma factor</keyword>
<evidence type="ECO:0000256" key="2">
    <source>
        <dbReference type="ARBA" id="ARBA00023015"/>
    </source>
</evidence>
<dbReference type="SUPFAM" id="SSF88659">
    <property type="entry name" value="Sigma3 and sigma4 domains of RNA polymerase sigma factors"/>
    <property type="match status" value="1"/>
</dbReference>
<evidence type="ECO:0000256" key="1">
    <source>
        <dbReference type="ARBA" id="ARBA00010641"/>
    </source>
</evidence>
<feature type="compositionally biased region" description="Basic and acidic residues" evidence="6">
    <location>
        <begin position="287"/>
        <end position="300"/>
    </location>
</feature>
<dbReference type="Gene3D" id="1.10.1740.10">
    <property type="match status" value="1"/>
</dbReference>
<dbReference type="InterPro" id="IPR039425">
    <property type="entry name" value="RNA_pol_sigma-70-like"/>
</dbReference>
<dbReference type="KEGG" id="ftj:FTUN_6351"/>
<keyword evidence="10" id="KW-1185">Reference proteome</keyword>
<gene>
    <name evidence="9" type="ORF">FTUN_6351</name>
</gene>
<dbReference type="Pfam" id="PF08281">
    <property type="entry name" value="Sigma70_r4_2"/>
    <property type="match status" value="1"/>
</dbReference>
<evidence type="ECO:0000313" key="9">
    <source>
        <dbReference type="EMBL" id="QJW98756.1"/>
    </source>
</evidence>